<organism evidence="1 2">
    <name type="scientific">Eretmocerus hayati</name>
    <dbReference type="NCBI Taxonomy" id="131215"/>
    <lineage>
        <taxon>Eukaryota</taxon>
        <taxon>Metazoa</taxon>
        <taxon>Ecdysozoa</taxon>
        <taxon>Arthropoda</taxon>
        <taxon>Hexapoda</taxon>
        <taxon>Insecta</taxon>
        <taxon>Pterygota</taxon>
        <taxon>Neoptera</taxon>
        <taxon>Endopterygota</taxon>
        <taxon>Hymenoptera</taxon>
        <taxon>Apocrita</taxon>
        <taxon>Proctotrupomorpha</taxon>
        <taxon>Chalcidoidea</taxon>
        <taxon>Aphelinidae</taxon>
        <taxon>Aphelininae</taxon>
        <taxon>Eretmocerus</taxon>
    </lineage>
</organism>
<reference evidence="1" key="1">
    <citation type="submission" date="2023-04" db="EMBL/GenBank/DDBJ databases">
        <title>A chromosome-level genome assembly of the parasitoid wasp Eretmocerus hayati.</title>
        <authorList>
            <person name="Zhong Y."/>
            <person name="Liu S."/>
            <person name="Liu Y."/>
        </authorList>
    </citation>
    <scope>NUCLEOTIDE SEQUENCE</scope>
    <source>
        <strain evidence="1">ZJU_SS_LIU_2023</strain>
    </source>
</reference>
<dbReference type="Proteomes" id="UP001239111">
    <property type="component" value="Chromosome 4"/>
</dbReference>
<accession>A0ACC2N798</accession>
<proteinExistence type="predicted"/>
<protein>
    <submittedName>
        <fullName evidence="1">Uncharacterized protein</fullName>
    </submittedName>
</protein>
<sequence>MSKYMLLLEMNLIPFVQHLDNELELQTKDWSVDYFLANQSECASVLENTDVLQEIPLLNDAPLHHFQDGQLVRFHGMLQDMHDPEFFYKTYEVEDKQTGEKSTKSGMYSDGARCENHQRIIFESKSNDTCERFTWIVVSTPGLNDWAKENSKVDAKSINFGEANTSECAKRSLDSETEPMDCSEPVKKKEKVSNGESSSGPSQVQKDSAPRLLSKDHLLNLPIPNQDGKTCIIKLYEDLPYKLNQVIDVVGFISLDPNLSQIHDAENMADDLENQTHHPPASLVPRLHAVKVFRSKNKFISDTQEIFSTAERVRGDLRLVLSQILFGDELAADYLICHLISSVYLRKDYLCLGAYTLNITNFPMQYTNFSKDLYEILKQLIPKSHFLDVTLDNLNEMSFLPKKDYECNRLTSGLLQLSDNTHLVLDESCLTAGQVTANGRSNHQTITDLINLQKLSYDFKFYKMEYDTDIPVLILSEYKSFIPCQHQIRIQPDPETVNVYPQVLEAAKLYLKDENRLNSIRSYISTLKTAKFELTDETSAIIQDDYVKLRQEDKNFSVDNLHSLMVLSRLMSLSHGMDKLTPEIWKRSLAMEMERKNRLKKP</sequence>
<gene>
    <name evidence="1" type="ORF">QAD02_008717</name>
</gene>
<keyword evidence="2" id="KW-1185">Reference proteome</keyword>
<evidence type="ECO:0000313" key="2">
    <source>
        <dbReference type="Proteomes" id="UP001239111"/>
    </source>
</evidence>
<dbReference type="EMBL" id="CM056744">
    <property type="protein sequence ID" value="KAJ8667055.1"/>
    <property type="molecule type" value="Genomic_DNA"/>
</dbReference>
<name>A0ACC2N798_9HYME</name>
<comment type="caution">
    <text evidence="1">The sequence shown here is derived from an EMBL/GenBank/DDBJ whole genome shotgun (WGS) entry which is preliminary data.</text>
</comment>
<evidence type="ECO:0000313" key="1">
    <source>
        <dbReference type="EMBL" id="KAJ8667055.1"/>
    </source>
</evidence>